<dbReference type="RefSeq" id="WP_093026585.1">
    <property type="nucleotide sequence ID" value="NZ_FPBK01000023.1"/>
</dbReference>
<proteinExistence type="predicted"/>
<dbReference type="Proteomes" id="UP000199138">
    <property type="component" value="Unassembled WGS sequence"/>
</dbReference>
<accession>A0A1I7IWN8</accession>
<evidence type="ECO:0000313" key="1">
    <source>
        <dbReference type="EMBL" id="SFU77350.1"/>
    </source>
</evidence>
<reference evidence="1 2" key="1">
    <citation type="submission" date="2016-10" db="EMBL/GenBank/DDBJ databases">
        <authorList>
            <person name="de Groot N.N."/>
        </authorList>
    </citation>
    <scope>NUCLEOTIDE SEQUENCE [LARGE SCALE GENOMIC DNA]</scope>
    <source>
        <strain evidence="1 2">CGMCC 1.12333</strain>
    </source>
</reference>
<dbReference type="AlphaFoldDB" id="A0A1I7IWN8"/>
<evidence type="ECO:0000313" key="2">
    <source>
        <dbReference type="Proteomes" id="UP000199138"/>
    </source>
</evidence>
<dbReference type="STRING" id="1224947.SAMN05216480_12346"/>
<name>A0A1I7IWN8_9FLAO</name>
<sequence length="103" mass="11630">MTEKEIRIKIGAIVKTKALEGEDLEVIAFNLHNLIDNCIKTVAKEGFAVGYNKFVTVEDQIDHVKLQIDKLSKMGKFSDTVKALLLPEYNARLQSLQQQLAQQ</sequence>
<organism evidence="1 2">
    <name type="scientific">Pustulibacterium marinum</name>
    <dbReference type="NCBI Taxonomy" id="1224947"/>
    <lineage>
        <taxon>Bacteria</taxon>
        <taxon>Pseudomonadati</taxon>
        <taxon>Bacteroidota</taxon>
        <taxon>Flavobacteriia</taxon>
        <taxon>Flavobacteriales</taxon>
        <taxon>Flavobacteriaceae</taxon>
        <taxon>Pustulibacterium</taxon>
    </lineage>
</organism>
<dbReference type="EMBL" id="FPBK01000023">
    <property type="protein sequence ID" value="SFU77350.1"/>
    <property type="molecule type" value="Genomic_DNA"/>
</dbReference>
<protein>
    <submittedName>
        <fullName evidence="1">Uncharacterized protein</fullName>
    </submittedName>
</protein>
<gene>
    <name evidence="1" type="ORF">SAMN05216480_12346</name>
</gene>
<keyword evidence="2" id="KW-1185">Reference proteome</keyword>